<evidence type="ECO:0000313" key="1">
    <source>
        <dbReference type="EMBL" id="CAJ1964206.1"/>
    </source>
</evidence>
<gene>
    <name evidence="1" type="ORF">AYBTSS11_LOCUS20186</name>
</gene>
<keyword evidence="2" id="KW-1185">Reference proteome</keyword>
<dbReference type="AlphaFoldDB" id="A0AA86T6D9"/>
<feature type="non-terminal residue" evidence="1">
    <location>
        <position position="58"/>
    </location>
</feature>
<sequence length="58" mass="6264">MALSFTIKIHRGERDRVALSLVSQVRAAAADVFLCQAPTATGGWLTDLVRVYDATDEG</sequence>
<dbReference type="EMBL" id="OY731403">
    <property type="protein sequence ID" value="CAJ1964206.1"/>
    <property type="molecule type" value="Genomic_DNA"/>
</dbReference>
<accession>A0AA86T6D9</accession>
<evidence type="ECO:0000313" key="2">
    <source>
        <dbReference type="Proteomes" id="UP001189624"/>
    </source>
</evidence>
<dbReference type="Proteomes" id="UP001189624">
    <property type="component" value="Chromosome 6"/>
</dbReference>
<name>A0AA86T6D9_9FABA</name>
<dbReference type="Gramene" id="rna-AYBTSS11_LOCUS20186">
    <property type="protein sequence ID" value="CAJ1964206.1"/>
    <property type="gene ID" value="gene-AYBTSS11_LOCUS20186"/>
</dbReference>
<proteinExistence type="predicted"/>
<protein>
    <submittedName>
        <fullName evidence="1">Uncharacterized protein</fullName>
    </submittedName>
</protein>
<organism evidence="1 2">
    <name type="scientific">Sphenostylis stenocarpa</name>
    <dbReference type="NCBI Taxonomy" id="92480"/>
    <lineage>
        <taxon>Eukaryota</taxon>
        <taxon>Viridiplantae</taxon>
        <taxon>Streptophyta</taxon>
        <taxon>Embryophyta</taxon>
        <taxon>Tracheophyta</taxon>
        <taxon>Spermatophyta</taxon>
        <taxon>Magnoliopsida</taxon>
        <taxon>eudicotyledons</taxon>
        <taxon>Gunneridae</taxon>
        <taxon>Pentapetalae</taxon>
        <taxon>rosids</taxon>
        <taxon>fabids</taxon>
        <taxon>Fabales</taxon>
        <taxon>Fabaceae</taxon>
        <taxon>Papilionoideae</taxon>
        <taxon>50 kb inversion clade</taxon>
        <taxon>NPAAA clade</taxon>
        <taxon>indigoferoid/millettioid clade</taxon>
        <taxon>Phaseoleae</taxon>
        <taxon>Sphenostylis</taxon>
    </lineage>
</organism>
<reference evidence="1" key="1">
    <citation type="submission" date="2023-10" db="EMBL/GenBank/DDBJ databases">
        <authorList>
            <person name="Domelevo Entfellner J.-B."/>
        </authorList>
    </citation>
    <scope>NUCLEOTIDE SEQUENCE</scope>
</reference>